<sequence>MDPPRRRPVPQSADSYSGRPMLDPNDSTLSKTTPPSATIDAPRPLRFARSATNLRSAHQRPSTGISDRDGGLPVGFVVDDVPPPPYLLSAPTYHSGAAVDNGGLRRVRSSSALSAQDQLNYPNVAQQEDDQVKPQSRWNAALGEAQYFAGGLITRPAESTRHHTIIRHSHALVWYRGPSTSVSITILSDTELPSTRTIWIQQKGYSGNMGMNLKALVGTTGSWLDVTPETKAGPEHLPDIEERGIQRDLGRFIKKSSGRQKKHVPRETLIVRIPAAATDGYFRLVLCSDKDGKKVLCGCPVFRVASTSADASVMRGASLKTIPLEVGVKVGSTVAQQFAKRYTGPASLILESKAAKVVSHKTVKTGASLGMTALQTTGIDQAVMESWKKHKVTRYDPILHDTALLPVLGPDSGPEDPFPLAFDGRVSKGTGISTTELGLPTANLRGVRDEIKMRLKGVYAAWACVSVPSNNPNDGVSGDWYPAIVTIAPLRYAPPEVVMKNRVAVHLMHDFSGALFYDMKVKAVLVGYLHPPMPRDADLVDVVRQHDEDVISIMASLGREMWSAERVINRHDETLDRVGAVVGSVQGRIDRVPLHLAGVRSEIATLRDKVYGNGGIWIPR</sequence>
<keyword evidence="17" id="KW-1185">Reference proteome</keyword>
<comment type="function">
    <text evidence="1">Catalyzes the phosphorylation of riboflavin (vitamin B2) to form flavin mononucleotide (FMN) coenzyme.</text>
</comment>
<proteinExistence type="inferred from homology"/>
<evidence type="ECO:0000256" key="13">
    <source>
        <dbReference type="ARBA" id="ARBA00047880"/>
    </source>
</evidence>
<comment type="catalytic activity">
    <reaction evidence="13">
        <text>riboflavin + ATP = FMN + ADP + H(+)</text>
        <dbReference type="Rhea" id="RHEA:14357"/>
        <dbReference type="ChEBI" id="CHEBI:15378"/>
        <dbReference type="ChEBI" id="CHEBI:30616"/>
        <dbReference type="ChEBI" id="CHEBI:57986"/>
        <dbReference type="ChEBI" id="CHEBI:58210"/>
        <dbReference type="ChEBI" id="CHEBI:456216"/>
        <dbReference type="EC" id="2.7.1.26"/>
    </reaction>
</comment>
<dbReference type="GO" id="GO:0008531">
    <property type="term" value="F:riboflavin kinase activity"/>
    <property type="evidence" value="ECO:0007669"/>
    <property type="project" value="UniProtKB-EC"/>
</dbReference>
<dbReference type="PANTHER" id="PTHR22749:SF6">
    <property type="entry name" value="RIBOFLAVIN KINASE"/>
    <property type="match status" value="1"/>
</dbReference>
<keyword evidence="10" id="KW-0418">Kinase</keyword>
<dbReference type="SMART" id="SM00904">
    <property type="entry name" value="Flavokinase"/>
    <property type="match status" value="1"/>
</dbReference>
<evidence type="ECO:0000313" key="16">
    <source>
        <dbReference type="EMBL" id="KAF4119421.1"/>
    </source>
</evidence>
<dbReference type="Pfam" id="PF01687">
    <property type="entry name" value="Flavokinase"/>
    <property type="match status" value="1"/>
</dbReference>
<dbReference type="GO" id="GO:0005739">
    <property type="term" value="C:mitochondrion"/>
    <property type="evidence" value="ECO:0007669"/>
    <property type="project" value="TreeGrafter"/>
</dbReference>
<evidence type="ECO:0000256" key="6">
    <source>
        <dbReference type="ARBA" id="ARBA00022630"/>
    </source>
</evidence>
<feature type="compositionally biased region" description="Polar residues" evidence="14">
    <location>
        <begin position="51"/>
        <end position="65"/>
    </location>
</feature>
<keyword evidence="6" id="KW-0285">Flavoprotein</keyword>
<dbReference type="InterPro" id="IPR015865">
    <property type="entry name" value="Riboflavin_kinase_bac/euk"/>
</dbReference>
<protein>
    <recommendedName>
        <fullName evidence="5">Riboflavin kinase</fullName>
        <ecNumber evidence="4">2.7.1.26</ecNumber>
    </recommendedName>
    <alternativeName>
        <fullName evidence="12">Flavin mononucleotide kinase 1</fullName>
    </alternativeName>
</protein>
<evidence type="ECO:0000256" key="9">
    <source>
        <dbReference type="ARBA" id="ARBA00022741"/>
    </source>
</evidence>
<comment type="pathway">
    <text evidence="2">Cofactor biosynthesis; FMN biosynthesis; FMN from riboflavin (ATP route): step 1/1.</text>
</comment>
<keyword evidence="8" id="KW-0808">Transferase</keyword>
<keyword evidence="7" id="KW-0288">FMN</keyword>
<name>A0A9P4YLZ2_9HYPO</name>
<feature type="region of interest" description="Disordered" evidence="14">
    <location>
        <begin position="51"/>
        <end position="70"/>
    </location>
</feature>
<feature type="compositionally biased region" description="Polar residues" evidence="14">
    <location>
        <begin position="25"/>
        <end position="36"/>
    </location>
</feature>
<feature type="region of interest" description="Disordered" evidence="14">
    <location>
        <begin position="109"/>
        <end position="131"/>
    </location>
</feature>
<evidence type="ECO:0000256" key="8">
    <source>
        <dbReference type="ARBA" id="ARBA00022679"/>
    </source>
</evidence>
<dbReference type="AlphaFoldDB" id="A0A9P4YLZ2"/>
<dbReference type="InterPro" id="IPR023468">
    <property type="entry name" value="Riboflavin_kinase"/>
</dbReference>
<organism evidence="16 17">
    <name type="scientific">Geosmithia morbida</name>
    <dbReference type="NCBI Taxonomy" id="1094350"/>
    <lineage>
        <taxon>Eukaryota</taxon>
        <taxon>Fungi</taxon>
        <taxon>Dikarya</taxon>
        <taxon>Ascomycota</taxon>
        <taxon>Pezizomycotina</taxon>
        <taxon>Sordariomycetes</taxon>
        <taxon>Hypocreomycetidae</taxon>
        <taxon>Hypocreales</taxon>
        <taxon>Bionectriaceae</taxon>
        <taxon>Geosmithia</taxon>
    </lineage>
</organism>
<keyword evidence="11" id="KW-0067">ATP-binding</keyword>
<evidence type="ECO:0000256" key="11">
    <source>
        <dbReference type="ARBA" id="ARBA00022840"/>
    </source>
</evidence>
<dbReference type="Proteomes" id="UP000749293">
    <property type="component" value="Unassembled WGS sequence"/>
</dbReference>
<feature type="region of interest" description="Disordered" evidence="14">
    <location>
        <begin position="1"/>
        <end position="41"/>
    </location>
</feature>
<evidence type="ECO:0000256" key="3">
    <source>
        <dbReference type="ARBA" id="ARBA00010108"/>
    </source>
</evidence>
<keyword evidence="9" id="KW-0547">Nucleotide-binding</keyword>
<dbReference type="EMBL" id="JAANYQ010000027">
    <property type="protein sequence ID" value="KAF4119421.1"/>
    <property type="molecule type" value="Genomic_DNA"/>
</dbReference>
<dbReference type="PANTHER" id="PTHR22749">
    <property type="entry name" value="RIBOFLAVIN KINASE/FMN ADENYLYLTRANSFERASE"/>
    <property type="match status" value="1"/>
</dbReference>
<dbReference type="GO" id="GO:0009231">
    <property type="term" value="P:riboflavin biosynthetic process"/>
    <property type="evidence" value="ECO:0007669"/>
    <property type="project" value="InterPro"/>
</dbReference>
<evidence type="ECO:0000256" key="1">
    <source>
        <dbReference type="ARBA" id="ARBA00003572"/>
    </source>
</evidence>
<dbReference type="RefSeq" id="XP_035318073.1">
    <property type="nucleotide sequence ID" value="XM_035466914.1"/>
</dbReference>
<evidence type="ECO:0000259" key="15">
    <source>
        <dbReference type="SMART" id="SM00904"/>
    </source>
</evidence>
<evidence type="ECO:0000256" key="10">
    <source>
        <dbReference type="ARBA" id="ARBA00022777"/>
    </source>
</evidence>
<dbReference type="InterPro" id="IPR023465">
    <property type="entry name" value="Riboflavin_kinase_dom_sf"/>
</dbReference>
<dbReference type="GO" id="GO:0009398">
    <property type="term" value="P:FMN biosynthetic process"/>
    <property type="evidence" value="ECO:0007669"/>
    <property type="project" value="TreeGrafter"/>
</dbReference>
<dbReference type="GO" id="GO:0005524">
    <property type="term" value="F:ATP binding"/>
    <property type="evidence" value="ECO:0007669"/>
    <property type="project" value="UniProtKB-KW"/>
</dbReference>
<feature type="domain" description="Riboflavin kinase" evidence="15">
    <location>
        <begin position="420"/>
        <end position="558"/>
    </location>
</feature>
<evidence type="ECO:0000256" key="7">
    <source>
        <dbReference type="ARBA" id="ARBA00022643"/>
    </source>
</evidence>
<dbReference type="GeneID" id="55971168"/>
<dbReference type="Gene3D" id="2.40.30.30">
    <property type="entry name" value="Riboflavin kinase-like"/>
    <property type="match status" value="1"/>
</dbReference>
<accession>A0A9P4YLZ2</accession>
<evidence type="ECO:0000256" key="14">
    <source>
        <dbReference type="SAM" id="MobiDB-lite"/>
    </source>
</evidence>
<reference evidence="16" key="1">
    <citation type="submission" date="2020-03" db="EMBL/GenBank/DDBJ databases">
        <title>Site-based positive gene gene selection in Geosmithia morbida across the United States reveals a broad range of putative effectors and factors for local host and environmental adapation.</title>
        <authorList>
            <person name="Onufrak A."/>
            <person name="Murdoch R.W."/>
            <person name="Gazis R."/>
            <person name="Huff M."/>
            <person name="Staton M."/>
            <person name="Klingeman W."/>
            <person name="Hadziabdic D."/>
        </authorList>
    </citation>
    <scope>NUCLEOTIDE SEQUENCE</scope>
    <source>
        <strain evidence="16">1262</strain>
    </source>
</reference>
<dbReference type="OrthoDB" id="276388at2759"/>
<dbReference type="EC" id="2.7.1.26" evidence="4"/>
<evidence type="ECO:0000313" key="17">
    <source>
        <dbReference type="Proteomes" id="UP000749293"/>
    </source>
</evidence>
<evidence type="ECO:0000256" key="12">
    <source>
        <dbReference type="ARBA" id="ARBA00029960"/>
    </source>
</evidence>
<evidence type="ECO:0000256" key="5">
    <source>
        <dbReference type="ARBA" id="ARBA00017394"/>
    </source>
</evidence>
<evidence type="ECO:0000256" key="2">
    <source>
        <dbReference type="ARBA" id="ARBA00005201"/>
    </source>
</evidence>
<comment type="similarity">
    <text evidence="3">Belongs to the flavokinase family.</text>
</comment>
<dbReference type="SUPFAM" id="SSF82114">
    <property type="entry name" value="Riboflavin kinase-like"/>
    <property type="match status" value="1"/>
</dbReference>
<comment type="caution">
    <text evidence="16">The sequence shown here is derived from an EMBL/GenBank/DDBJ whole genome shotgun (WGS) entry which is preliminary data.</text>
</comment>
<feature type="compositionally biased region" description="Polar residues" evidence="14">
    <location>
        <begin position="116"/>
        <end position="126"/>
    </location>
</feature>
<evidence type="ECO:0000256" key="4">
    <source>
        <dbReference type="ARBA" id="ARBA00012105"/>
    </source>
</evidence>
<gene>
    <name evidence="16" type="ORF">GMORB2_4940</name>
</gene>